<evidence type="ECO:0000256" key="5">
    <source>
        <dbReference type="SAM" id="Phobius"/>
    </source>
</evidence>
<dbReference type="Gene3D" id="1.20.1560.10">
    <property type="entry name" value="ABC transporter type 1, transmembrane domain"/>
    <property type="match status" value="1"/>
</dbReference>
<keyword evidence="2 5" id="KW-0812">Transmembrane</keyword>
<comment type="caution">
    <text evidence="6">The sequence shown here is derived from an EMBL/GenBank/DDBJ whole genome shotgun (WGS) entry which is preliminary data.</text>
</comment>
<evidence type="ECO:0000256" key="2">
    <source>
        <dbReference type="ARBA" id="ARBA00022692"/>
    </source>
</evidence>
<dbReference type="GO" id="GO:0034040">
    <property type="term" value="F:ATPase-coupled lipid transmembrane transporter activity"/>
    <property type="evidence" value="ECO:0007669"/>
    <property type="project" value="TreeGrafter"/>
</dbReference>
<evidence type="ECO:0000313" key="7">
    <source>
        <dbReference type="Proteomes" id="UP000601435"/>
    </source>
</evidence>
<evidence type="ECO:0000256" key="4">
    <source>
        <dbReference type="ARBA" id="ARBA00023136"/>
    </source>
</evidence>
<comment type="subcellular location">
    <subcellularLocation>
        <location evidence="1">Membrane</location>
        <topology evidence="1">Multi-pass membrane protein</topology>
    </subcellularLocation>
</comment>
<accession>A0A812XT06</accession>
<dbReference type="GO" id="GO:0016020">
    <property type="term" value="C:membrane"/>
    <property type="evidence" value="ECO:0007669"/>
    <property type="project" value="UniProtKB-SubCell"/>
</dbReference>
<name>A0A812XT06_9DINO</name>
<dbReference type="InterPro" id="IPR036640">
    <property type="entry name" value="ABC1_TM_sf"/>
</dbReference>
<dbReference type="SUPFAM" id="SSF52540">
    <property type="entry name" value="P-loop containing nucleoside triphosphate hydrolases"/>
    <property type="match status" value="1"/>
</dbReference>
<keyword evidence="3 5" id="KW-1133">Transmembrane helix</keyword>
<organism evidence="6 7">
    <name type="scientific">Symbiodinium necroappetens</name>
    <dbReference type="NCBI Taxonomy" id="1628268"/>
    <lineage>
        <taxon>Eukaryota</taxon>
        <taxon>Sar</taxon>
        <taxon>Alveolata</taxon>
        <taxon>Dinophyceae</taxon>
        <taxon>Suessiales</taxon>
        <taxon>Symbiodiniaceae</taxon>
        <taxon>Symbiodinium</taxon>
    </lineage>
</organism>
<dbReference type="Gene3D" id="3.40.50.300">
    <property type="entry name" value="P-loop containing nucleotide triphosphate hydrolases"/>
    <property type="match status" value="1"/>
</dbReference>
<keyword evidence="7" id="KW-1185">Reference proteome</keyword>
<evidence type="ECO:0000313" key="6">
    <source>
        <dbReference type="EMBL" id="CAE7747453.1"/>
    </source>
</evidence>
<evidence type="ECO:0000256" key="1">
    <source>
        <dbReference type="ARBA" id="ARBA00004141"/>
    </source>
</evidence>
<proteinExistence type="predicted"/>
<dbReference type="PANTHER" id="PTHR24221">
    <property type="entry name" value="ATP-BINDING CASSETTE SUB-FAMILY B"/>
    <property type="match status" value="1"/>
</dbReference>
<dbReference type="OrthoDB" id="424810at2759"/>
<reference evidence="6" key="1">
    <citation type="submission" date="2021-02" db="EMBL/GenBank/DDBJ databases">
        <authorList>
            <person name="Dougan E. K."/>
            <person name="Rhodes N."/>
            <person name="Thang M."/>
            <person name="Chan C."/>
        </authorList>
    </citation>
    <scope>NUCLEOTIDE SEQUENCE</scope>
</reference>
<dbReference type="Proteomes" id="UP000601435">
    <property type="component" value="Unassembled WGS sequence"/>
</dbReference>
<dbReference type="SUPFAM" id="SSF90123">
    <property type="entry name" value="ABC transporter transmembrane region"/>
    <property type="match status" value="1"/>
</dbReference>
<protein>
    <submittedName>
        <fullName evidence="6">UgpC protein</fullName>
    </submittedName>
</protein>
<dbReference type="GO" id="GO:0005524">
    <property type="term" value="F:ATP binding"/>
    <property type="evidence" value="ECO:0007669"/>
    <property type="project" value="InterPro"/>
</dbReference>
<dbReference type="EMBL" id="CAJNJA010038475">
    <property type="protein sequence ID" value="CAE7747453.1"/>
    <property type="molecule type" value="Genomic_DNA"/>
</dbReference>
<feature type="transmembrane region" description="Helical" evidence="5">
    <location>
        <begin position="53"/>
        <end position="73"/>
    </location>
</feature>
<dbReference type="InterPro" id="IPR027417">
    <property type="entry name" value="P-loop_NTPase"/>
</dbReference>
<dbReference type="AlphaFoldDB" id="A0A812XT06"/>
<evidence type="ECO:0000256" key="3">
    <source>
        <dbReference type="ARBA" id="ARBA00022989"/>
    </source>
</evidence>
<gene>
    <name evidence="6" type="primary">ugpC</name>
    <name evidence="6" type="ORF">SNEC2469_LOCUS21658</name>
</gene>
<dbReference type="PANTHER" id="PTHR24221:SF654">
    <property type="entry name" value="ATP-BINDING CASSETTE SUB-FAMILY B MEMBER 6"/>
    <property type="match status" value="1"/>
</dbReference>
<sequence>MVGYITESVRTFRLIADFGGTAAFILDQFHERLVAYNKSAVECAQMEVNNQQFVAWMTTFLVAVYTVFGGISVMDGRLEFGMFVTNIGVFNTAGAAGTELCQVLLAMQRVAPSLDRMVRFLNLPTDLLHRRDLERHRRLATAQFVKEKTDEDTEEDPGFVVDGLNLESWLHGSLVTLVHTQAIHNLRFSYPGNEPVSFDGRLEFAQGKLLAIIGARHSGKSTLLRILAGRNLPQLDNTAALFFVPAHLQVLYVPHMILFFHGSLYSNLVYGARHAEDASMQRVLNICESLHLGPKILDCLGSIADTEDADFASKELMCLERPTEQFHDEDVKRICKLLRQHVKHRGLETDQESLHRRRPRTCIFTTMRMMCVKAADTTYLVKHDGVQQMPSSQVTEQMLR</sequence>
<dbReference type="InterPro" id="IPR039421">
    <property type="entry name" value="Type_1_exporter"/>
</dbReference>
<keyword evidence="4 5" id="KW-0472">Membrane</keyword>